<evidence type="ECO:0000256" key="1">
    <source>
        <dbReference type="SAM" id="MobiDB-lite"/>
    </source>
</evidence>
<organism evidence="4 5">
    <name type="scientific">Singulisphaera acidiphila (strain ATCC BAA-1392 / DSM 18658 / VKM B-2454 / MOB10)</name>
    <dbReference type="NCBI Taxonomy" id="886293"/>
    <lineage>
        <taxon>Bacteria</taxon>
        <taxon>Pseudomonadati</taxon>
        <taxon>Planctomycetota</taxon>
        <taxon>Planctomycetia</taxon>
        <taxon>Isosphaerales</taxon>
        <taxon>Isosphaeraceae</taxon>
        <taxon>Singulisphaera</taxon>
    </lineage>
</organism>
<evidence type="ECO:0000313" key="5">
    <source>
        <dbReference type="Proteomes" id="UP000010798"/>
    </source>
</evidence>
<dbReference type="PANTHER" id="PTHR43751">
    <property type="entry name" value="SULFATASE"/>
    <property type="match status" value="1"/>
</dbReference>
<dbReference type="InterPro" id="IPR017850">
    <property type="entry name" value="Alkaline_phosphatase_core_sf"/>
</dbReference>
<keyword evidence="5" id="KW-1185">Reference proteome</keyword>
<dbReference type="HOGENOM" id="CLU_006332_14_1_0"/>
<dbReference type="CDD" id="cd16148">
    <property type="entry name" value="sulfatase_like"/>
    <property type="match status" value="1"/>
</dbReference>
<dbReference type="RefSeq" id="WP_015245134.1">
    <property type="nucleotide sequence ID" value="NC_019892.1"/>
</dbReference>
<name>L0D9A0_SINAD</name>
<dbReference type="EMBL" id="CP003364">
    <property type="protein sequence ID" value="AGA25964.1"/>
    <property type="molecule type" value="Genomic_DNA"/>
</dbReference>
<evidence type="ECO:0000256" key="2">
    <source>
        <dbReference type="SAM" id="Phobius"/>
    </source>
</evidence>
<feature type="domain" description="Sulfatase N-terminal" evidence="3">
    <location>
        <begin position="198"/>
        <end position="538"/>
    </location>
</feature>
<evidence type="ECO:0000313" key="4">
    <source>
        <dbReference type="EMBL" id="AGA25964.1"/>
    </source>
</evidence>
<dbReference type="InterPro" id="IPR000917">
    <property type="entry name" value="Sulfatase_N"/>
</dbReference>
<feature type="transmembrane region" description="Helical" evidence="2">
    <location>
        <begin position="127"/>
        <end position="145"/>
    </location>
</feature>
<dbReference type="STRING" id="886293.Sinac_1585"/>
<dbReference type="OrthoDB" id="9762324at2"/>
<accession>L0D9A0</accession>
<keyword evidence="2" id="KW-0812">Transmembrane</keyword>
<dbReference type="KEGG" id="saci:Sinac_1585"/>
<dbReference type="Gene3D" id="3.40.720.10">
    <property type="entry name" value="Alkaline Phosphatase, subunit A"/>
    <property type="match status" value="1"/>
</dbReference>
<dbReference type="Pfam" id="PF00884">
    <property type="entry name" value="Sulfatase"/>
    <property type="match status" value="1"/>
</dbReference>
<dbReference type="SUPFAM" id="SSF53649">
    <property type="entry name" value="Alkaline phosphatase-like"/>
    <property type="match status" value="1"/>
</dbReference>
<protein>
    <submittedName>
        <fullName evidence="4">Arylsulfatase A family protein</fullName>
    </submittedName>
</protein>
<dbReference type="InterPro" id="IPR052701">
    <property type="entry name" value="GAG_Ulvan_Degrading_Sulfatases"/>
</dbReference>
<dbReference type="Proteomes" id="UP000010798">
    <property type="component" value="Chromosome"/>
</dbReference>
<feature type="region of interest" description="Disordered" evidence="1">
    <location>
        <begin position="1"/>
        <end position="29"/>
    </location>
</feature>
<dbReference type="AlphaFoldDB" id="L0D9A0"/>
<feature type="region of interest" description="Disordered" evidence="1">
    <location>
        <begin position="544"/>
        <end position="563"/>
    </location>
</feature>
<keyword evidence="2" id="KW-1133">Transmembrane helix</keyword>
<sequence length="651" mass="70978">MKPRADTAPGRLGDGASARTPAAEDHGNRPPKGPLALVVASLWAGLVVGFVELALFLARVQLSQHGLFRKSPHVLWMIPVADLAIFGVIGLFLTILVRPIPKVGARLSAWLLCTVALTTPLLAVPGLWAICSLLLAAGLACWIAPAIHNRGRGFRRLVRVSLPPLGLALLALVGITIGRDRIVSRGGLTHGTASPGAPNVLLIVMDTVRADATNLNGSARDTTPNLASLAAQGARFERAIATSPWTLASHASMFTGRWPWELSVGPDRALDAHHPTLAEHLGRQGYATAGFAANTVFCTTEYGLSRGFGHYEDFVISPLETLRSSALGWLICRRLVAPLDHLWTAAGREASHPLELSYHRKDAGEINRAALTWIAKQSDRPFFAFLNYLDAHDPYLVPGPAERPFSRRRATLSERRALRDWIGETPRKRTPAELRLARDSYDDCLAYLDSQIGRLIAELDRLDRLKDTVIVVTSDHGEHFGEHDRDGYPIVGHRQSVYQPEIHVPLIVVAPKQVPARTVVSEAVSLRDLPATIVALVGDQSRSPFPGRSLLPPSSAEDKPAPNRAVESAALAEFSPDQEQPVSLRYQPGATSLMRAVVTDDKVYHRHGNGQEEYYNLREDPSESINLAPSQLARGPLNQFRATLNRLTPTK</sequence>
<proteinExistence type="predicted"/>
<dbReference type="PANTHER" id="PTHR43751:SF3">
    <property type="entry name" value="SULFATASE N-TERMINAL DOMAIN-CONTAINING PROTEIN"/>
    <property type="match status" value="1"/>
</dbReference>
<gene>
    <name evidence="4" type="ordered locus">Sinac_1585</name>
</gene>
<feature type="transmembrane region" description="Helical" evidence="2">
    <location>
        <begin position="76"/>
        <end position="96"/>
    </location>
</feature>
<evidence type="ECO:0000259" key="3">
    <source>
        <dbReference type="Pfam" id="PF00884"/>
    </source>
</evidence>
<dbReference type="eggNOG" id="COG3119">
    <property type="taxonomic scope" value="Bacteria"/>
</dbReference>
<reference evidence="4 5" key="1">
    <citation type="submission" date="2012-02" db="EMBL/GenBank/DDBJ databases">
        <title>Complete sequence of chromosome of Singulisphaera acidiphila DSM 18658.</title>
        <authorList>
            <consortium name="US DOE Joint Genome Institute (JGI-PGF)"/>
            <person name="Lucas S."/>
            <person name="Copeland A."/>
            <person name="Lapidus A."/>
            <person name="Glavina del Rio T."/>
            <person name="Dalin E."/>
            <person name="Tice H."/>
            <person name="Bruce D."/>
            <person name="Goodwin L."/>
            <person name="Pitluck S."/>
            <person name="Peters L."/>
            <person name="Ovchinnikova G."/>
            <person name="Chertkov O."/>
            <person name="Kyrpides N."/>
            <person name="Mavromatis K."/>
            <person name="Ivanova N."/>
            <person name="Brettin T."/>
            <person name="Detter J.C."/>
            <person name="Han C."/>
            <person name="Larimer F."/>
            <person name="Land M."/>
            <person name="Hauser L."/>
            <person name="Markowitz V."/>
            <person name="Cheng J.-F."/>
            <person name="Hugenholtz P."/>
            <person name="Woyke T."/>
            <person name="Wu D."/>
            <person name="Tindall B."/>
            <person name="Pomrenke H."/>
            <person name="Brambilla E."/>
            <person name="Klenk H.-P."/>
            <person name="Eisen J.A."/>
        </authorList>
    </citation>
    <scope>NUCLEOTIDE SEQUENCE [LARGE SCALE GENOMIC DNA]</scope>
    <source>
        <strain evidence="5">ATCC BAA-1392 / DSM 18658 / VKM B-2454 / MOB10</strain>
    </source>
</reference>
<feature type="transmembrane region" description="Helical" evidence="2">
    <location>
        <begin position="35"/>
        <end position="56"/>
    </location>
</feature>
<keyword evidence="2" id="KW-0472">Membrane</keyword>
<feature type="transmembrane region" description="Helical" evidence="2">
    <location>
        <begin position="157"/>
        <end position="177"/>
    </location>
</feature>